<dbReference type="PANTHER" id="PTHR10443:SF12">
    <property type="entry name" value="DIPEPTIDASE"/>
    <property type="match status" value="1"/>
</dbReference>
<dbReference type="Gene3D" id="3.20.20.140">
    <property type="entry name" value="Metal-dependent hydrolases"/>
    <property type="match status" value="1"/>
</dbReference>
<dbReference type="OrthoDB" id="9804920at2"/>
<dbReference type="RefSeq" id="WP_005179921.1">
    <property type="nucleotide sequence ID" value="NZ_BANR01000037.1"/>
</dbReference>
<dbReference type="GO" id="GO:0006508">
    <property type="term" value="P:proteolysis"/>
    <property type="evidence" value="ECO:0007669"/>
    <property type="project" value="InterPro"/>
</dbReference>
<dbReference type="eggNOG" id="COG2355">
    <property type="taxonomic scope" value="Bacteria"/>
</dbReference>
<comment type="caution">
    <text evidence="1">The sequence shown here is derived from an EMBL/GenBank/DDBJ whole genome shotgun (WGS) entry which is preliminary data.</text>
</comment>
<evidence type="ECO:0000313" key="2">
    <source>
        <dbReference type="Proteomes" id="UP000010988"/>
    </source>
</evidence>
<dbReference type="Pfam" id="PF01244">
    <property type="entry name" value="Peptidase_M19"/>
    <property type="match status" value="1"/>
</dbReference>
<dbReference type="PROSITE" id="PS00869">
    <property type="entry name" value="RENAL_DIPEPTIDASE_1"/>
    <property type="match status" value="1"/>
</dbReference>
<dbReference type="SUPFAM" id="SSF51556">
    <property type="entry name" value="Metallo-dependent hydrolases"/>
    <property type="match status" value="1"/>
</dbReference>
<name>L7KQA4_9ACTN</name>
<dbReference type="Proteomes" id="UP000010988">
    <property type="component" value="Unassembled WGS sequence"/>
</dbReference>
<dbReference type="InterPro" id="IPR032466">
    <property type="entry name" value="Metal_Hydrolase"/>
</dbReference>
<keyword evidence="2" id="KW-1185">Reference proteome</keyword>
<dbReference type="GO" id="GO:0070573">
    <property type="term" value="F:metallodipeptidase activity"/>
    <property type="evidence" value="ECO:0007669"/>
    <property type="project" value="InterPro"/>
</dbReference>
<dbReference type="STRING" id="1220583.GOACH_37_00060"/>
<organism evidence="1 2">
    <name type="scientific">Gordonia aichiensis NBRC 108223</name>
    <dbReference type="NCBI Taxonomy" id="1220583"/>
    <lineage>
        <taxon>Bacteria</taxon>
        <taxon>Bacillati</taxon>
        <taxon>Actinomycetota</taxon>
        <taxon>Actinomycetes</taxon>
        <taxon>Mycobacteriales</taxon>
        <taxon>Gordoniaceae</taxon>
        <taxon>Gordonia</taxon>
    </lineage>
</organism>
<dbReference type="PROSITE" id="PS51365">
    <property type="entry name" value="RENAL_DIPEPTIDASE_2"/>
    <property type="match status" value="1"/>
</dbReference>
<dbReference type="InterPro" id="IPR000180">
    <property type="entry name" value="Dipep_AS"/>
</dbReference>
<proteinExistence type="predicted"/>
<evidence type="ECO:0000313" key="1">
    <source>
        <dbReference type="EMBL" id="GAC51010.1"/>
    </source>
</evidence>
<reference evidence="1 2" key="1">
    <citation type="submission" date="2012-12" db="EMBL/GenBank/DDBJ databases">
        <title>Whole genome shotgun sequence of Gordonia aichiensis NBRC 108223.</title>
        <authorList>
            <person name="Isaki-Nakamura S."/>
            <person name="Hosoyama A."/>
            <person name="Tsuchikane K."/>
            <person name="Ando Y."/>
            <person name="Baba S."/>
            <person name="Ohji S."/>
            <person name="Hamada M."/>
            <person name="Tamura T."/>
            <person name="Yamazoe A."/>
            <person name="Yamazaki S."/>
            <person name="Fujita N."/>
        </authorList>
    </citation>
    <scope>NUCLEOTIDE SEQUENCE [LARGE SCALE GENOMIC DNA]</scope>
    <source>
        <strain evidence="1 2">NBRC 108223</strain>
    </source>
</reference>
<sequence length="348" mass="36389">MKRPVVQLPAQVWQRARSLVETNPVADAHGHPQAVVPRPLRRLAEKVARVPHDPLETLVTGGINLAVITAVGDAMATAGRPRSALDTVYRQLAATRREAFTARLPITTTVAGIGADTGTQVLLGIEGGDVIGDDPGCLSRLYDVGVRLIGLVHYADNNLGTISTSVTGRRGSGAVRSGTRPAGLTGLGVEIVGEMNSLGIAIDLAHADRATTLAVCETTTKPLISSHTGAASLRDFPRYIADVEIEAIAGTGGVIGLWPARIGSMAMSDLDDFAQHAHHLAERVGIEHICIGTDKNGVTAYAEGYRNSNDFVGLAAALLHAGFGESDVAQILGANLLRVLADILQSHP</sequence>
<dbReference type="PANTHER" id="PTHR10443">
    <property type="entry name" value="MICROSOMAL DIPEPTIDASE"/>
    <property type="match status" value="1"/>
</dbReference>
<gene>
    <name evidence="1" type="ORF">GOACH_37_00060</name>
</gene>
<protein>
    <submittedName>
        <fullName evidence="1">Putative dipeptidase</fullName>
    </submittedName>
</protein>
<accession>L7KQA4</accession>
<dbReference type="EMBL" id="BANR01000037">
    <property type="protein sequence ID" value="GAC51010.1"/>
    <property type="molecule type" value="Genomic_DNA"/>
</dbReference>
<dbReference type="InterPro" id="IPR008257">
    <property type="entry name" value="Pept_M19"/>
</dbReference>
<dbReference type="AlphaFoldDB" id="L7KQA4"/>